<evidence type="ECO:0000313" key="1">
    <source>
        <dbReference type="EMBL" id="CAB3991883.1"/>
    </source>
</evidence>
<name>A0A6S7GK91_PARCT</name>
<keyword evidence="1" id="KW-0695">RNA-directed DNA polymerase</keyword>
<dbReference type="Pfam" id="PF00078">
    <property type="entry name" value="RVT_1"/>
    <property type="match status" value="1"/>
</dbReference>
<proteinExistence type="predicted"/>
<sequence>MNINKPFWLWIKSFLSGRVQQVNLNGTLSSIVTCPAGVPQGSVISPILFNTSIDDLEDALPEQLKVSTNKYADDCTQHQIVSVDSNSNLQQSINEVNNWAGLNKMAINAKKTKDMWISFTDAIPEPPRLRIGNELIERVNAFKLLGVSFQNNLKWNAHVEEITRKANKRLYYLRECRKSQLPAEVGIITYQSKIRPILEYASPVWAGLPNYLRDEIERVQSRSLRILGLEKDYLPPLNERREEATSREVDRFMNDPHHPCRSVLPKLINNQYNLRNIDRNRNISFFSGTERHKHSFSDTVISEVTRMHANLKQVGTIEQNSGLLSVEPFGMTGLEDLAENSDPSLLDRTLSKLYPNDLNELTKSWKNFVSVNKLKQNDNLFGKLSSLQLRNKIYEQGICPQICVDLRIPVSSASRERSFSIQWGKNVLLD</sequence>
<dbReference type="PANTHER" id="PTHR33332">
    <property type="entry name" value="REVERSE TRANSCRIPTASE DOMAIN-CONTAINING PROTEIN"/>
    <property type="match status" value="1"/>
</dbReference>
<gene>
    <name evidence="1" type="ORF">PACLA_8A024238</name>
</gene>
<evidence type="ECO:0000313" key="2">
    <source>
        <dbReference type="Proteomes" id="UP001152795"/>
    </source>
</evidence>
<dbReference type="InterPro" id="IPR000477">
    <property type="entry name" value="RT_dom"/>
</dbReference>
<organism evidence="1 2">
    <name type="scientific">Paramuricea clavata</name>
    <name type="common">Red gorgonian</name>
    <name type="synonym">Violescent sea-whip</name>
    <dbReference type="NCBI Taxonomy" id="317549"/>
    <lineage>
        <taxon>Eukaryota</taxon>
        <taxon>Metazoa</taxon>
        <taxon>Cnidaria</taxon>
        <taxon>Anthozoa</taxon>
        <taxon>Octocorallia</taxon>
        <taxon>Malacalcyonacea</taxon>
        <taxon>Plexauridae</taxon>
        <taxon>Paramuricea</taxon>
    </lineage>
</organism>
<dbReference type="AlphaFoldDB" id="A0A6S7GK91"/>
<accession>A0A6S7GK91</accession>
<dbReference type="PROSITE" id="PS50878">
    <property type="entry name" value="RT_POL"/>
    <property type="match status" value="1"/>
</dbReference>
<reference evidence="1" key="1">
    <citation type="submission" date="2020-04" db="EMBL/GenBank/DDBJ databases">
        <authorList>
            <person name="Alioto T."/>
            <person name="Alioto T."/>
            <person name="Gomez Garrido J."/>
        </authorList>
    </citation>
    <scope>NUCLEOTIDE SEQUENCE</scope>
    <source>
        <strain evidence="1">A484AB</strain>
    </source>
</reference>
<keyword evidence="1" id="KW-0548">Nucleotidyltransferase</keyword>
<keyword evidence="1" id="KW-0808">Transferase</keyword>
<keyword evidence="2" id="KW-1185">Reference proteome</keyword>
<dbReference type="GO" id="GO:0003964">
    <property type="term" value="F:RNA-directed DNA polymerase activity"/>
    <property type="evidence" value="ECO:0007669"/>
    <property type="project" value="UniProtKB-KW"/>
</dbReference>
<protein>
    <submittedName>
        <fullName evidence="1">RNA-directed DNA polymerase from mobile element jockey</fullName>
    </submittedName>
</protein>
<dbReference type="Proteomes" id="UP001152795">
    <property type="component" value="Unassembled WGS sequence"/>
</dbReference>
<dbReference type="EMBL" id="CACRXK020001936">
    <property type="protein sequence ID" value="CAB3991883.1"/>
    <property type="molecule type" value="Genomic_DNA"/>
</dbReference>
<comment type="caution">
    <text evidence="1">The sequence shown here is derived from an EMBL/GenBank/DDBJ whole genome shotgun (WGS) entry which is preliminary data.</text>
</comment>